<dbReference type="EMBL" id="JABBGJ010000005">
    <property type="protein sequence ID" value="NML97450.1"/>
    <property type="molecule type" value="Genomic_DNA"/>
</dbReference>
<proteinExistence type="predicted"/>
<keyword evidence="5" id="KW-0411">Iron-sulfur</keyword>
<evidence type="ECO:0000256" key="4">
    <source>
        <dbReference type="ARBA" id="ARBA00023004"/>
    </source>
</evidence>
<sequence>MLSREDNDVLCRVGPGTPGGTLMRRFWHPVCTSAQLPHPDCAPLRVRLLGEDYVAFRDTAGQVGFLEELCMHRGASLALGRVEEGGIRCLYHGWKFSASGAVLETPNHADPKYAARMKAPAFPVREEGGIVWAYVGPIELLPAFSRYAFMDAEPAHRVVLRINVSCNYLQLVEGGEDSSHVGVLHTNMARPGWKDNDFTPNPDVVNPAALASKDLEPALKIEETAFGFQYVALRKTHKPGVRNARVVPFIVPYGRIIPAPAFLFTVLEVPQDDTHTSTYIVVHGETPITEEKIIELLGLNDPRYYNRKDCTFTASWADTFGQNRELMKENWTGLRGVEVEDATIGLSQGPLYDRSREHLVPADQAVVRVRRVLMESVKRAMEDKQPAALGLDLRGVSACDAQLEDGANWQDLLPSHRQTVEAQESADARR</sequence>
<dbReference type="GO" id="GO:0051537">
    <property type="term" value="F:2 iron, 2 sulfur cluster binding"/>
    <property type="evidence" value="ECO:0007669"/>
    <property type="project" value="UniProtKB-KW"/>
</dbReference>
<dbReference type="Proteomes" id="UP000544134">
    <property type="component" value="Unassembled WGS sequence"/>
</dbReference>
<dbReference type="PANTHER" id="PTHR21266">
    <property type="entry name" value="IRON-SULFUR DOMAIN CONTAINING PROTEIN"/>
    <property type="match status" value="1"/>
</dbReference>
<dbReference type="Pfam" id="PF19301">
    <property type="entry name" value="LigXa_C"/>
    <property type="match status" value="1"/>
</dbReference>
<dbReference type="InterPro" id="IPR015881">
    <property type="entry name" value="ARHD_Rieske_2Fe_2S"/>
</dbReference>
<dbReference type="AlphaFoldDB" id="A0A848I7G9"/>
<dbReference type="SUPFAM" id="SSF55961">
    <property type="entry name" value="Bet v1-like"/>
    <property type="match status" value="1"/>
</dbReference>
<dbReference type="InterPro" id="IPR050584">
    <property type="entry name" value="Cholesterol_7-desaturase"/>
</dbReference>
<organism evidence="7 8">
    <name type="scientific">Paraburkholderia polaris</name>
    <dbReference type="NCBI Taxonomy" id="2728848"/>
    <lineage>
        <taxon>Bacteria</taxon>
        <taxon>Pseudomonadati</taxon>
        <taxon>Pseudomonadota</taxon>
        <taxon>Betaproteobacteria</taxon>
        <taxon>Burkholderiales</taxon>
        <taxon>Burkholderiaceae</taxon>
        <taxon>Paraburkholderia</taxon>
    </lineage>
</organism>
<accession>A0A848I7G9</accession>
<dbReference type="PANTHER" id="PTHR21266:SF59">
    <property type="entry name" value="BLR4922 PROTEIN"/>
    <property type="match status" value="1"/>
</dbReference>
<dbReference type="PROSITE" id="PS51296">
    <property type="entry name" value="RIESKE"/>
    <property type="match status" value="1"/>
</dbReference>
<evidence type="ECO:0000313" key="8">
    <source>
        <dbReference type="Proteomes" id="UP000544134"/>
    </source>
</evidence>
<dbReference type="Gene3D" id="3.90.380.10">
    <property type="entry name" value="Naphthalene 1,2-dioxygenase Alpha Subunit, Chain A, domain 1"/>
    <property type="match status" value="1"/>
</dbReference>
<keyword evidence="8" id="KW-1185">Reference proteome</keyword>
<evidence type="ECO:0000256" key="1">
    <source>
        <dbReference type="ARBA" id="ARBA00022714"/>
    </source>
</evidence>
<evidence type="ECO:0000256" key="2">
    <source>
        <dbReference type="ARBA" id="ARBA00022723"/>
    </source>
</evidence>
<dbReference type="Gene3D" id="2.102.10.10">
    <property type="entry name" value="Rieske [2Fe-2S] iron-sulphur domain"/>
    <property type="match status" value="1"/>
</dbReference>
<comment type="caution">
    <text evidence="7">The sequence shown here is derived from an EMBL/GenBank/DDBJ whole genome shotgun (WGS) entry which is preliminary data.</text>
</comment>
<dbReference type="InterPro" id="IPR036922">
    <property type="entry name" value="Rieske_2Fe-2S_sf"/>
</dbReference>
<dbReference type="CDD" id="cd03479">
    <property type="entry name" value="Rieske_RO_Alpha_PhDO_like"/>
    <property type="match status" value="1"/>
</dbReference>
<keyword evidence="4" id="KW-0408">Iron</keyword>
<dbReference type="SUPFAM" id="SSF50022">
    <property type="entry name" value="ISP domain"/>
    <property type="match status" value="1"/>
</dbReference>
<dbReference type="GO" id="GO:0005506">
    <property type="term" value="F:iron ion binding"/>
    <property type="evidence" value="ECO:0007669"/>
    <property type="project" value="InterPro"/>
</dbReference>
<keyword evidence="1" id="KW-0001">2Fe-2S</keyword>
<evidence type="ECO:0000259" key="6">
    <source>
        <dbReference type="PROSITE" id="PS51296"/>
    </source>
</evidence>
<name>A0A848I7G9_9BURK</name>
<dbReference type="InterPro" id="IPR017941">
    <property type="entry name" value="Rieske_2Fe-2S"/>
</dbReference>
<dbReference type="RefSeq" id="WP_169484539.1">
    <property type="nucleotide sequence ID" value="NZ_JABBGJ010000005.1"/>
</dbReference>
<evidence type="ECO:0000256" key="5">
    <source>
        <dbReference type="ARBA" id="ARBA00023014"/>
    </source>
</evidence>
<reference evidence="7 8" key="1">
    <citation type="submission" date="2020-04" db="EMBL/GenBank/DDBJ databases">
        <title>Paraburkholderia sp. RP-4-7 isolated from soil.</title>
        <authorList>
            <person name="Dahal R.H."/>
        </authorList>
    </citation>
    <scope>NUCLEOTIDE SEQUENCE [LARGE SCALE GENOMIC DNA]</scope>
    <source>
        <strain evidence="7 8">RP-4-7</strain>
    </source>
</reference>
<keyword evidence="2" id="KW-0479">Metal-binding</keyword>
<dbReference type="GO" id="GO:0016491">
    <property type="term" value="F:oxidoreductase activity"/>
    <property type="evidence" value="ECO:0007669"/>
    <property type="project" value="UniProtKB-KW"/>
</dbReference>
<feature type="domain" description="Rieske" evidence="6">
    <location>
        <begin position="27"/>
        <end position="133"/>
    </location>
</feature>
<dbReference type="InterPro" id="IPR045623">
    <property type="entry name" value="LigXa_C"/>
</dbReference>
<evidence type="ECO:0000256" key="3">
    <source>
        <dbReference type="ARBA" id="ARBA00023002"/>
    </source>
</evidence>
<evidence type="ECO:0000313" key="7">
    <source>
        <dbReference type="EMBL" id="NML97450.1"/>
    </source>
</evidence>
<dbReference type="Pfam" id="PF00355">
    <property type="entry name" value="Rieske"/>
    <property type="match status" value="1"/>
</dbReference>
<keyword evidence="3" id="KW-0560">Oxidoreductase</keyword>
<protein>
    <submittedName>
        <fullName evidence="7">Rieske 2Fe-2S domain-containing protein</fullName>
    </submittedName>
</protein>
<gene>
    <name evidence="7" type="ORF">HHL24_05725</name>
</gene>
<dbReference type="PROSITE" id="PS00570">
    <property type="entry name" value="RING_HYDROXYL_ALPHA"/>
    <property type="match status" value="1"/>
</dbReference>